<dbReference type="NCBIfam" id="TIGR01614">
    <property type="entry name" value="PME_inhib"/>
    <property type="match status" value="1"/>
</dbReference>
<dbReference type="InterPro" id="IPR011050">
    <property type="entry name" value="Pectin_lyase_fold/virulence"/>
</dbReference>
<evidence type="ECO:0000313" key="9">
    <source>
        <dbReference type="Proteomes" id="UP000189703"/>
    </source>
</evidence>
<feature type="active site" evidence="6">
    <location>
        <position position="365"/>
    </location>
</feature>
<dbReference type="SMART" id="SM00856">
    <property type="entry name" value="PMEI"/>
    <property type="match status" value="1"/>
</dbReference>
<dbReference type="SUPFAM" id="SSF51126">
    <property type="entry name" value="Pectin lyase-like"/>
    <property type="match status" value="1"/>
</dbReference>
<dbReference type="FunFam" id="2.160.20.10:FF:000001">
    <property type="entry name" value="Pectinesterase"/>
    <property type="match status" value="1"/>
</dbReference>
<keyword evidence="9" id="KW-1185">Reference proteome</keyword>
<dbReference type="SUPFAM" id="SSF101148">
    <property type="entry name" value="Plant invertase/pectin methylesterase inhibitor"/>
    <property type="match status" value="1"/>
</dbReference>
<dbReference type="STRING" id="4432.A0A1U8ANU9"/>
<evidence type="ECO:0000256" key="2">
    <source>
        <dbReference type="ARBA" id="ARBA00006027"/>
    </source>
</evidence>
<gene>
    <name evidence="10" type="primary">LOC104602277</name>
</gene>
<evidence type="ECO:0000256" key="7">
    <source>
        <dbReference type="RuleBase" id="RU000589"/>
    </source>
</evidence>
<feature type="chain" id="PRO_5010398091" description="Pectinesterase" evidence="7">
    <location>
        <begin position="28"/>
        <end position="527"/>
    </location>
</feature>
<accession>A0A1U8ANU9</accession>
<keyword evidence="7" id="KW-0732">Signal</keyword>
<dbReference type="InterPro" id="IPR012334">
    <property type="entry name" value="Pectin_lyas_fold"/>
</dbReference>
<proteinExistence type="inferred from homology"/>
<feature type="domain" description="Pectinesterase inhibitor" evidence="8">
    <location>
        <begin position="30"/>
        <end position="176"/>
    </location>
</feature>
<comment type="similarity">
    <text evidence="3">In the C-terminal section; belongs to the pectinesterase family.</text>
</comment>
<dbReference type="Pfam" id="PF01095">
    <property type="entry name" value="Pectinesterase"/>
    <property type="match status" value="1"/>
</dbReference>
<dbReference type="PANTHER" id="PTHR31707">
    <property type="entry name" value="PECTINESTERASE"/>
    <property type="match status" value="1"/>
</dbReference>
<evidence type="ECO:0000313" key="10">
    <source>
        <dbReference type="RefSeq" id="XP_010264199.1"/>
    </source>
</evidence>
<keyword evidence="5 7" id="KW-0063">Aspartyl esterase</keyword>
<dbReference type="eggNOG" id="ENOG502QSQ4">
    <property type="taxonomic scope" value="Eukaryota"/>
</dbReference>
<protein>
    <recommendedName>
        <fullName evidence="7">Pectinesterase</fullName>
        <ecNumber evidence="7">3.1.1.11</ecNumber>
    </recommendedName>
</protein>
<name>A0A1U8ANU9_NELNU</name>
<dbReference type="InterPro" id="IPR000070">
    <property type="entry name" value="Pectinesterase_cat"/>
</dbReference>
<dbReference type="FunCoup" id="A0A1U8ANU9">
    <property type="interactions" value="241"/>
</dbReference>
<dbReference type="GO" id="GO:0045490">
    <property type="term" value="P:pectin catabolic process"/>
    <property type="evidence" value="ECO:0007669"/>
    <property type="project" value="UniProtKB-UniRule"/>
</dbReference>
<evidence type="ECO:0000256" key="6">
    <source>
        <dbReference type="PROSITE-ProRule" id="PRU10040"/>
    </source>
</evidence>
<dbReference type="GeneID" id="104602277"/>
<dbReference type="GO" id="GO:0046910">
    <property type="term" value="F:pectinesterase inhibitor activity"/>
    <property type="evidence" value="ECO:0000318"/>
    <property type="project" value="GO_Central"/>
</dbReference>
<dbReference type="InterPro" id="IPR033131">
    <property type="entry name" value="Pectinesterase_Asp_AS"/>
</dbReference>
<reference evidence="10" key="1">
    <citation type="submission" date="2025-08" db="UniProtKB">
        <authorList>
            <consortium name="RefSeq"/>
        </authorList>
    </citation>
    <scope>IDENTIFICATION</scope>
</reference>
<feature type="signal peptide" evidence="7">
    <location>
        <begin position="1"/>
        <end position="27"/>
    </location>
</feature>
<dbReference type="OMA" id="QECTITA"/>
<dbReference type="KEGG" id="nnu:104602277"/>
<comment type="pathway">
    <text evidence="1 7">Glycan metabolism; pectin degradation; 2-dehydro-3-deoxy-D-gluconate from pectin: step 1/5.</text>
</comment>
<dbReference type="UniPathway" id="UPA00545">
    <property type="reaction ID" value="UER00823"/>
</dbReference>
<dbReference type="InterPro" id="IPR006501">
    <property type="entry name" value="Pectinesterase_inhib_dom"/>
</dbReference>
<evidence type="ECO:0000256" key="1">
    <source>
        <dbReference type="ARBA" id="ARBA00005184"/>
    </source>
</evidence>
<dbReference type="GO" id="GO:0030599">
    <property type="term" value="F:pectinesterase activity"/>
    <property type="evidence" value="ECO:0000318"/>
    <property type="project" value="GO_Central"/>
</dbReference>
<dbReference type="EC" id="3.1.1.11" evidence="7"/>
<dbReference type="InterPro" id="IPR035513">
    <property type="entry name" value="Invertase/methylesterase_inhib"/>
</dbReference>
<dbReference type="Pfam" id="PF04043">
    <property type="entry name" value="PMEI"/>
    <property type="match status" value="1"/>
</dbReference>
<dbReference type="AlphaFoldDB" id="A0A1U8ANU9"/>
<comment type="similarity">
    <text evidence="2">In the N-terminal section; belongs to the PMEI family.</text>
</comment>
<dbReference type="Gene3D" id="1.20.140.40">
    <property type="entry name" value="Invertase/pectin methylesterase inhibitor family protein"/>
    <property type="match status" value="1"/>
</dbReference>
<dbReference type="GO" id="GO:0042545">
    <property type="term" value="P:cell wall modification"/>
    <property type="evidence" value="ECO:0007669"/>
    <property type="project" value="UniProtKB-UniRule"/>
</dbReference>
<organism evidence="9 10">
    <name type="scientific">Nelumbo nucifera</name>
    <name type="common">Sacred lotus</name>
    <dbReference type="NCBI Taxonomy" id="4432"/>
    <lineage>
        <taxon>Eukaryota</taxon>
        <taxon>Viridiplantae</taxon>
        <taxon>Streptophyta</taxon>
        <taxon>Embryophyta</taxon>
        <taxon>Tracheophyta</taxon>
        <taxon>Spermatophyta</taxon>
        <taxon>Magnoliopsida</taxon>
        <taxon>Proteales</taxon>
        <taxon>Nelumbonaceae</taxon>
        <taxon>Nelumbo</taxon>
    </lineage>
</organism>
<dbReference type="PROSITE" id="PS00503">
    <property type="entry name" value="PECTINESTERASE_2"/>
    <property type="match status" value="1"/>
</dbReference>
<comment type="catalytic activity">
    <reaction evidence="7">
        <text>[(1-&gt;4)-alpha-D-galacturonosyl methyl ester](n) + n H2O = [(1-&gt;4)-alpha-D-galacturonosyl](n) + n methanol + n H(+)</text>
        <dbReference type="Rhea" id="RHEA:22380"/>
        <dbReference type="Rhea" id="RHEA-COMP:14570"/>
        <dbReference type="Rhea" id="RHEA-COMP:14573"/>
        <dbReference type="ChEBI" id="CHEBI:15377"/>
        <dbReference type="ChEBI" id="CHEBI:15378"/>
        <dbReference type="ChEBI" id="CHEBI:17790"/>
        <dbReference type="ChEBI" id="CHEBI:140522"/>
        <dbReference type="ChEBI" id="CHEBI:140523"/>
        <dbReference type="EC" id="3.1.1.11"/>
    </reaction>
</comment>
<evidence type="ECO:0000259" key="8">
    <source>
        <dbReference type="SMART" id="SM00856"/>
    </source>
</evidence>
<dbReference type="InParanoid" id="A0A1U8ANU9"/>
<dbReference type="CDD" id="cd15798">
    <property type="entry name" value="PMEI-like_3"/>
    <property type="match status" value="1"/>
</dbReference>
<sequence length="527" mass="58047">MATITTITLSLFLLFLPFTCLILSAAASHDVPGGVNWWCNRTPYPDTCKSSMNPDPRSNAPKRKHEFRKMSLQAAMERALRAESHTKWLGPKCRNKREKVAWADCLQLYQNTVLQLNTTLNPYSRYTDVDVQTWLSTALTNLETCKTGFIELGVSDFMLPLMSNNVSKLISNTLAINNNATTTQNQSYTGGYPSWVSAGDRKLLQSSSPASQANIVVAQDGSGNFRTIKEALSAASQQRTGSGRFVIYVKKGAYIENLEIGSSLQNIMLVGDGMRNTIITGNRSVGGGSTTFNSATVAVTGQGFIAMGITFRNTAGPENHQAVALRSGSDLSVFYRCGFEGYQDTLYVHSQRQLYKECYIYGTVDFIFGNAAVVLQNCMIFARRPMDNQNNVVTAQGRTDPNQNTGISIHNSRIMASSDLVPVLSSFKTFLGRPWKQYSRTVYLTSYIDTLVDPAGWMEWSGNFALDTLYYGEYKNYGPGSSTANRVNWGGYRVITKSSEASQFTVGKFISGDSWLPATGVPFKSGL</sequence>
<evidence type="ECO:0000256" key="3">
    <source>
        <dbReference type="ARBA" id="ARBA00007786"/>
    </source>
</evidence>
<dbReference type="OrthoDB" id="2019149at2759"/>
<evidence type="ECO:0000256" key="4">
    <source>
        <dbReference type="ARBA" id="ARBA00022801"/>
    </source>
</evidence>
<dbReference type="RefSeq" id="XP_010264199.1">
    <property type="nucleotide sequence ID" value="XM_010265897.2"/>
</dbReference>
<keyword evidence="4 7" id="KW-0378">Hydrolase</keyword>
<dbReference type="Proteomes" id="UP000189703">
    <property type="component" value="Unplaced"/>
</dbReference>
<evidence type="ECO:0000256" key="5">
    <source>
        <dbReference type="ARBA" id="ARBA00023085"/>
    </source>
</evidence>
<dbReference type="Gene3D" id="2.160.20.10">
    <property type="entry name" value="Single-stranded right-handed beta-helix, Pectin lyase-like"/>
    <property type="match status" value="1"/>
</dbReference>